<sequence>MESKDFLAWPDNYKDPLEMDNVASKYPDVLAALKTRLEEWKTTLVPANFPPDDPLADPQNYGVSGVLGGAEYIYPIYPHAHD</sequence>
<evidence type="ECO:0000313" key="2">
    <source>
        <dbReference type="Proteomes" id="UP000245119"/>
    </source>
</evidence>
<dbReference type="Proteomes" id="UP000245119">
    <property type="component" value="Linkage Group LG3"/>
</dbReference>
<reference evidence="1 2" key="1">
    <citation type="submission" date="2018-04" db="EMBL/GenBank/DDBJ databases">
        <title>The genome of golden apple snail Pomacea canaliculata provides insight into stress tolerance and invasive adaptation.</title>
        <authorList>
            <person name="Liu C."/>
            <person name="Liu B."/>
            <person name="Ren Y."/>
            <person name="Zhang Y."/>
            <person name="Wang H."/>
            <person name="Li S."/>
            <person name="Jiang F."/>
            <person name="Yin L."/>
            <person name="Zhang G."/>
            <person name="Qian W."/>
            <person name="Fan W."/>
        </authorList>
    </citation>
    <scope>NUCLEOTIDE SEQUENCE [LARGE SCALE GENOMIC DNA]</scope>
    <source>
        <strain evidence="1">SZHN2017</strain>
        <tissue evidence="1">Muscle</tissue>
    </source>
</reference>
<protein>
    <submittedName>
        <fullName evidence="1">Uncharacterized protein</fullName>
    </submittedName>
</protein>
<dbReference type="InterPro" id="IPR017850">
    <property type="entry name" value="Alkaline_phosphatase_core_sf"/>
</dbReference>
<comment type="caution">
    <text evidence="1">The sequence shown here is derived from an EMBL/GenBank/DDBJ whole genome shotgun (WGS) entry which is preliminary data.</text>
</comment>
<gene>
    <name evidence="1" type="ORF">C0Q70_04899</name>
</gene>
<evidence type="ECO:0000313" key="1">
    <source>
        <dbReference type="EMBL" id="PVD33641.1"/>
    </source>
</evidence>
<keyword evidence="2" id="KW-1185">Reference proteome</keyword>
<dbReference type="OrthoDB" id="103349at2759"/>
<name>A0A2T7PJN4_POMCA</name>
<dbReference type="EMBL" id="PZQS01000003">
    <property type="protein sequence ID" value="PVD33641.1"/>
    <property type="molecule type" value="Genomic_DNA"/>
</dbReference>
<dbReference type="SUPFAM" id="SSF53649">
    <property type="entry name" value="Alkaline phosphatase-like"/>
    <property type="match status" value="1"/>
</dbReference>
<organism evidence="1 2">
    <name type="scientific">Pomacea canaliculata</name>
    <name type="common">Golden apple snail</name>
    <dbReference type="NCBI Taxonomy" id="400727"/>
    <lineage>
        <taxon>Eukaryota</taxon>
        <taxon>Metazoa</taxon>
        <taxon>Spiralia</taxon>
        <taxon>Lophotrochozoa</taxon>
        <taxon>Mollusca</taxon>
        <taxon>Gastropoda</taxon>
        <taxon>Caenogastropoda</taxon>
        <taxon>Architaenioglossa</taxon>
        <taxon>Ampullarioidea</taxon>
        <taxon>Ampullariidae</taxon>
        <taxon>Pomacea</taxon>
    </lineage>
</organism>
<accession>A0A2T7PJN4</accession>
<dbReference type="Gene3D" id="3.30.1120.10">
    <property type="match status" value="1"/>
</dbReference>
<dbReference type="AlphaFoldDB" id="A0A2T7PJN4"/>
<proteinExistence type="predicted"/>